<keyword evidence="1" id="KW-1133">Transmembrane helix</keyword>
<feature type="transmembrane region" description="Helical" evidence="1">
    <location>
        <begin position="12"/>
        <end position="38"/>
    </location>
</feature>
<dbReference type="EMBL" id="JAAVJR010000001">
    <property type="protein sequence ID" value="NJW51300.1"/>
    <property type="molecule type" value="Genomic_DNA"/>
</dbReference>
<sequence>MADFIVGSLYLLAGITGIIFGSGLFIKYGFVAVGLWYLGSAFYKLKFQYISIEGHSLTCFVPGRKKKIDLREVTRIKKFTDEITFLTPHTELTVSTKLINKKDFPAFKGFLCSLDLEYEKNPFTHGVQI</sequence>
<dbReference type="RefSeq" id="WP_168136478.1">
    <property type="nucleotide sequence ID" value="NZ_JAAVJR010000001.1"/>
</dbReference>
<reference evidence="2 3" key="1">
    <citation type="submission" date="2020-03" db="EMBL/GenBank/DDBJ databases">
        <title>Salinimicrobium sp. nov, isolated from SCS.</title>
        <authorList>
            <person name="Cao W.R."/>
        </authorList>
    </citation>
    <scope>NUCLEOTIDE SEQUENCE [LARGE SCALE GENOMIC DNA]</scope>
    <source>
        <strain evidence="3">J15B91</strain>
    </source>
</reference>
<organism evidence="2 3">
    <name type="scientific">Salinimicrobium oceani</name>
    <dbReference type="NCBI Taxonomy" id="2722702"/>
    <lineage>
        <taxon>Bacteria</taxon>
        <taxon>Pseudomonadati</taxon>
        <taxon>Bacteroidota</taxon>
        <taxon>Flavobacteriia</taxon>
        <taxon>Flavobacteriales</taxon>
        <taxon>Flavobacteriaceae</taxon>
        <taxon>Salinimicrobium</taxon>
    </lineage>
</organism>
<gene>
    <name evidence="2" type="ORF">HC175_00035</name>
</gene>
<protein>
    <recommendedName>
        <fullName evidence="4">PH domain-containing protein</fullName>
    </recommendedName>
</protein>
<evidence type="ECO:0008006" key="4">
    <source>
        <dbReference type="Google" id="ProtNLM"/>
    </source>
</evidence>
<comment type="caution">
    <text evidence="2">The sequence shown here is derived from an EMBL/GenBank/DDBJ whole genome shotgun (WGS) entry which is preliminary data.</text>
</comment>
<evidence type="ECO:0000313" key="2">
    <source>
        <dbReference type="EMBL" id="NJW51300.1"/>
    </source>
</evidence>
<keyword evidence="1" id="KW-0812">Transmembrane</keyword>
<keyword evidence="1" id="KW-0472">Membrane</keyword>
<proteinExistence type="predicted"/>
<evidence type="ECO:0000313" key="3">
    <source>
        <dbReference type="Proteomes" id="UP000703674"/>
    </source>
</evidence>
<evidence type="ECO:0000256" key="1">
    <source>
        <dbReference type="SAM" id="Phobius"/>
    </source>
</evidence>
<name>A0ABX1CTQ5_9FLAO</name>
<keyword evidence="3" id="KW-1185">Reference proteome</keyword>
<dbReference type="Proteomes" id="UP000703674">
    <property type="component" value="Unassembled WGS sequence"/>
</dbReference>
<accession>A0ABX1CTQ5</accession>